<comment type="caution">
    <text evidence="4">The sequence shown here is derived from an EMBL/GenBank/DDBJ whole genome shotgun (WGS) entry which is preliminary data.</text>
</comment>
<evidence type="ECO:0000256" key="2">
    <source>
        <dbReference type="SAM" id="MobiDB-lite"/>
    </source>
</evidence>
<keyword evidence="5" id="KW-1185">Reference proteome</keyword>
<feature type="region of interest" description="Disordered" evidence="2">
    <location>
        <begin position="92"/>
        <end position="120"/>
    </location>
</feature>
<feature type="compositionally biased region" description="Polar residues" evidence="2">
    <location>
        <begin position="359"/>
        <end position="372"/>
    </location>
</feature>
<feature type="compositionally biased region" description="Low complexity" evidence="2">
    <location>
        <begin position="274"/>
        <end position="287"/>
    </location>
</feature>
<feature type="region of interest" description="Disordered" evidence="2">
    <location>
        <begin position="1"/>
        <end position="80"/>
    </location>
</feature>
<feature type="compositionally biased region" description="Acidic residues" evidence="2">
    <location>
        <begin position="11"/>
        <end position="29"/>
    </location>
</feature>
<organism evidence="4 5">
    <name type="scientific">Hydrogenovibrio marinus</name>
    <dbReference type="NCBI Taxonomy" id="28885"/>
    <lineage>
        <taxon>Bacteria</taxon>
        <taxon>Pseudomonadati</taxon>
        <taxon>Pseudomonadota</taxon>
        <taxon>Gammaproteobacteria</taxon>
        <taxon>Thiotrichales</taxon>
        <taxon>Piscirickettsiaceae</taxon>
        <taxon>Hydrogenovibrio</taxon>
    </lineage>
</organism>
<feature type="region of interest" description="Disordered" evidence="2">
    <location>
        <begin position="259"/>
        <end position="290"/>
    </location>
</feature>
<dbReference type="AlphaFoldDB" id="A0A066ZNW7"/>
<dbReference type="Proteomes" id="UP000027341">
    <property type="component" value="Unassembled WGS sequence"/>
</dbReference>
<accession>A0A066ZNW7</accession>
<keyword evidence="3" id="KW-0812">Transmembrane</keyword>
<feature type="transmembrane region" description="Helical" evidence="3">
    <location>
        <begin position="170"/>
        <end position="194"/>
    </location>
</feature>
<keyword evidence="3" id="KW-1133">Transmembrane helix</keyword>
<sequence length="408" mass="43532">MAQVNNTVDPNDLDSIDALLDEAELESVAEEPKPEQEASATPAVEGGELPDAEDVPEDWAVEETAEEDPTAGLLDELDGDLDVSGIQAEETVAPAPEPVLEPEAPVEPPEPAPVSEPPQVDTLSAIQGKDAPNAMEHKAEDILEKRAQAAQAQKANNAIKGPDMDAIKKLIITFSSIIIFLVVVTIGVGIWAALSSGNDLSKETMDKINGIEANSMQSLMHTNASEKTLKTLDKKLDAISFQLEQLNGDIAKIETGTGSLQKTADTKDSHEKAQAAVKPAEPAATAQEPKVAPELAAKLDRVGAQMTSAQRRIYEINQRVKKLQSDYKLLLKSIKSVEKQLVSEKVEKAPAVTGKKGATTGSHSTHNLNIPGTTKPHQPSPAPHAPAQNSPYQYPPSGGYKNNDAYTY</sequence>
<evidence type="ECO:0000256" key="3">
    <source>
        <dbReference type="SAM" id="Phobius"/>
    </source>
</evidence>
<feature type="compositionally biased region" description="Basic and acidic residues" evidence="2">
    <location>
        <begin position="264"/>
        <end position="273"/>
    </location>
</feature>
<dbReference type="STRING" id="28885.EI16_04240"/>
<keyword evidence="3" id="KW-0472">Membrane</keyword>
<protein>
    <submittedName>
        <fullName evidence="4">Uncharacterized protein</fullName>
    </submittedName>
</protein>
<name>A0A066ZNW7_HYDMR</name>
<feature type="compositionally biased region" description="Acidic residues" evidence="2">
    <location>
        <begin position="48"/>
        <end position="80"/>
    </location>
</feature>
<keyword evidence="1" id="KW-0175">Coiled coil</keyword>
<dbReference type="RefSeq" id="WP_029909808.1">
    <property type="nucleotide sequence ID" value="NZ_AP020335.1"/>
</dbReference>
<feature type="region of interest" description="Disordered" evidence="2">
    <location>
        <begin position="347"/>
        <end position="408"/>
    </location>
</feature>
<proteinExistence type="predicted"/>
<dbReference type="EMBL" id="JMIU01000001">
    <property type="protein sequence ID" value="KDN95518.1"/>
    <property type="molecule type" value="Genomic_DNA"/>
</dbReference>
<evidence type="ECO:0000313" key="5">
    <source>
        <dbReference type="Proteomes" id="UP000027341"/>
    </source>
</evidence>
<feature type="coiled-coil region" evidence="1">
    <location>
        <begin position="306"/>
        <end position="340"/>
    </location>
</feature>
<evidence type="ECO:0000313" key="4">
    <source>
        <dbReference type="EMBL" id="KDN95518.1"/>
    </source>
</evidence>
<reference evidence="4 5" key="1">
    <citation type="submission" date="2014-04" db="EMBL/GenBank/DDBJ databases">
        <title>Draft genome sequence of Hydrogenovibrio marinus MH-110, a model organism for aerobic H2 metabolism.</title>
        <authorList>
            <person name="Cha H.J."/>
            <person name="Jo B.H."/>
            <person name="Hwang B.H."/>
        </authorList>
    </citation>
    <scope>NUCLEOTIDE SEQUENCE [LARGE SCALE GENOMIC DNA]</scope>
    <source>
        <strain evidence="4 5">MH-110</strain>
    </source>
</reference>
<evidence type="ECO:0000256" key="1">
    <source>
        <dbReference type="SAM" id="Coils"/>
    </source>
</evidence>
<feature type="compositionally biased region" description="Pro residues" evidence="2">
    <location>
        <begin position="95"/>
        <end position="116"/>
    </location>
</feature>
<gene>
    <name evidence="4" type="ORF">EI16_04240</name>
</gene>